<organism evidence="14 15">
    <name type="scientific">Phialemonium thermophilum</name>
    <dbReference type="NCBI Taxonomy" id="223376"/>
    <lineage>
        <taxon>Eukaryota</taxon>
        <taxon>Fungi</taxon>
        <taxon>Dikarya</taxon>
        <taxon>Ascomycota</taxon>
        <taxon>Pezizomycotina</taxon>
        <taxon>Sordariomycetes</taxon>
        <taxon>Sordariomycetidae</taxon>
        <taxon>Cephalothecales</taxon>
        <taxon>Cephalothecaceae</taxon>
        <taxon>Phialemonium</taxon>
    </lineage>
</organism>
<evidence type="ECO:0000313" key="14">
    <source>
        <dbReference type="EMBL" id="KAL1858952.1"/>
    </source>
</evidence>
<evidence type="ECO:0000313" key="15">
    <source>
        <dbReference type="Proteomes" id="UP001586593"/>
    </source>
</evidence>
<keyword evidence="8 12" id="KW-0256">Endoplasmic reticulum</keyword>
<feature type="transmembrane region" description="Helical" evidence="12">
    <location>
        <begin position="237"/>
        <end position="253"/>
    </location>
</feature>
<feature type="transmembrane region" description="Helical" evidence="12">
    <location>
        <begin position="438"/>
        <end position="457"/>
    </location>
</feature>
<comment type="subcellular location">
    <subcellularLocation>
        <location evidence="1 12">Endoplasmic reticulum membrane</location>
        <topology evidence="1 12">Multi-pass membrane protein</topology>
    </subcellularLocation>
</comment>
<dbReference type="PANTHER" id="PTHR22760">
    <property type="entry name" value="GLYCOSYLTRANSFERASE"/>
    <property type="match status" value="1"/>
</dbReference>
<sequence length="670" mass="74905">MASEEALIKTGAPKVAPTPRVSAKLHPEVLAAQSHDILSVLLLFRFVNALCIRTFFQPDEYFQALEPAWRVAFGENSGAWLTWEWQHQLRSSLHPAFFGALYFAAEKLMSSLQFFPQFQALILVALPKVVQSVFAAYADFCTWKLAERIYGQGSNAAWSAFWVAVFNPWLWYCSTRTFSNSVETTLTVVALYHWPWEMLGDAKEAKEDVLSSHDSVKGLRISLVSAAVAVVLRPTNLLIWLAILTLALSRLTLDGSSPLGRRSLVVLVREIAVCGLSVLTVSLVSDRLYYGFWTFPPYRFLHFNLSQSLAVFYGHMPWHYYLSQGVPLLTTTFLPFSLLGLVKQASPSTSRSTLQANTLRTLTFTVLTTVGSLSLISHKEVRFIYPLLPILHILAAPFVSSFFTAEDPVDSRGDTSPAASGRWGTRPSQSTTTLRHKFFLAHILSINILLATYLSVFHQPAPISVVHFLRTEFERVHPDRLHLHRDGSSGDDADPLFALFLTPCHSTPWRSHLVYPRLRARALTCEPPLHTKPGSPEREAYLDEADRFYHRDDAAFVSGSGPSKGTWGVGFLDREMWPRRRAVDAAADGGEEGVSEERAGEVPRYLVGFEGIEPVLTAFFQGEAAPGRALGVNLTRRWEAFNGLFNEDWRRRGKLVVWDTGAGRGDSEGD</sequence>
<keyword evidence="4" id="KW-0337">GPI-anchor biosynthesis</keyword>
<evidence type="ECO:0000256" key="3">
    <source>
        <dbReference type="ARBA" id="ARBA00006065"/>
    </source>
</evidence>
<name>A0ABR3WD65_9PEZI</name>
<dbReference type="InterPro" id="IPR005599">
    <property type="entry name" value="GPI_mannosylTrfase"/>
</dbReference>
<keyword evidence="10 12" id="KW-0472">Membrane</keyword>
<dbReference type="Pfam" id="PF03901">
    <property type="entry name" value="Glyco_transf_22"/>
    <property type="match status" value="1"/>
</dbReference>
<comment type="function">
    <text evidence="11">Mannosyltransferase involved in glycosylphosphatidylinositol-anchor biosynthesis. Transfers the third mannose to Man2-GlcN-acyl-PI during GPI precursor assembly.</text>
</comment>
<reference evidence="14 15" key="1">
    <citation type="journal article" date="2024" name="Commun. Biol.">
        <title>Comparative genomic analysis of thermophilic fungi reveals convergent evolutionary adaptations and gene losses.</title>
        <authorList>
            <person name="Steindorff A.S."/>
            <person name="Aguilar-Pontes M.V."/>
            <person name="Robinson A.J."/>
            <person name="Andreopoulos B."/>
            <person name="LaButti K."/>
            <person name="Kuo A."/>
            <person name="Mondo S."/>
            <person name="Riley R."/>
            <person name="Otillar R."/>
            <person name="Haridas S."/>
            <person name="Lipzen A."/>
            <person name="Grimwood J."/>
            <person name="Schmutz J."/>
            <person name="Clum A."/>
            <person name="Reid I.D."/>
            <person name="Moisan M.C."/>
            <person name="Butler G."/>
            <person name="Nguyen T.T.M."/>
            <person name="Dewar K."/>
            <person name="Conant G."/>
            <person name="Drula E."/>
            <person name="Henrissat B."/>
            <person name="Hansel C."/>
            <person name="Singer S."/>
            <person name="Hutchinson M.I."/>
            <person name="de Vries R.P."/>
            <person name="Natvig D.O."/>
            <person name="Powell A.J."/>
            <person name="Tsang A."/>
            <person name="Grigoriev I.V."/>
        </authorList>
    </citation>
    <scope>NUCLEOTIDE SEQUENCE [LARGE SCALE GENOMIC DNA]</scope>
    <source>
        <strain evidence="14 15">ATCC 24622</strain>
    </source>
</reference>
<evidence type="ECO:0000256" key="10">
    <source>
        <dbReference type="ARBA" id="ARBA00023136"/>
    </source>
</evidence>
<gene>
    <name evidence="14" type="ORF">VTK73DRAFT_7721</name>
</gene>
<evidence type="ECO:0000256" key="13">
    <source>
        <dbReference type="SAM" id="MobiDB-lite"/>
    </source>
</evidence>
<evidence type="ECO:0000256" key="9">
    <source>
        <dbReference type="ARBA" id="ARBA00022989"/>
    </source>
</evidence>
<evidence type="ECO:0000256" key="2">
    <source>
        <dbReference type="ARBA" id="ARBA00004687"/>
    </source>
</evidence>
<dbReference type="Proteomes" id="UP001586593">
    <property type="component" value="Unassembled WGS sequence"/>
</dbReference>
<feature type="transmembrane region" description="Helical" evidence="12">
    <location>
        <begin position="265"/>
        <end position="285"/>
    </location>
</feature>
<feature type="region of interest" description="Disordered" evidence="13">
    <location>
        <begin position="407"/>
        <end position="429"/>
    </location>
</feature>
<evidence type="ECO:0000256" key="1">
    <source>
        <dbReference type="ARBA" id="ARBA00004477"/>
    </source>
</evidence>
<comment type="similarity">
    <text evidence="3">Belongs to the glycosyltransferase 22 family. PIGB subfamily.</text>
</comment>
<keyword evidence="7 12" id="KW-0812">Transmembrane</keyword>
<protein>
    <recommendedName>
        <fullName evidence="12">Mannosyltransferase</fullName>
        <ecNumber evidence="12">2.4.1.-</ecNumber>
    </recommendedName>
</protein>
<evidence type="ECO:0000256" key="12">
    <source>
        <dbReference type="RuleBase" id="RU363075"/>
    </source>
</evidence>
<keyword evidence="15" id="KW-1185">Reference proteome</keyword>
<proteinExistence type="inferred from homology"/>
<dbReference type="EMBL" id="JAZHXJ010000503">
    <property type="protein sequence ID" value="KAL1858952.1"/>
    <property type="molecule type" value="Genomic_DNA"/>
</dbReference>
<evidence type="ECO:0000256" key="4">
    <source>
        <dbReference type="ARBA" id="ARBA00022502"/>
    </source>
</evidence>
<feature type="transmembrane region" description="Helical" evidence="12">
    <location>
        <begin position="383"/>
        <end position="403"/>
    </location>
</feature>
<keyword evidence="5 12" id="KW-0328">Glycosyltransferase</keyword>
<feature type="transmembrane region" description="Helical" evidence="12">
    <location>
        <begin position="318"/>
        <end position="339"/>
    </location>
</feature>
<accession>A0ABR3WD65</accession>
<dbReference type="EC" id="2.4.1.-" evidence="12"/>
<evidence type="ECO:0000256" key="11">
    <source>
        <dbReference type="ARBA" id="ARBA00024708"/>
    </source>
</evidence>
<dbReference type="PANTHER" id="PTHR22760:SF4">
    <property type="entry name" value="GPI MANNOSYLTRANSFERASE 3"/>
    <property type="match status" value="1"/>
</dbReference>
<comment type="pathway">
    <text evidence="2">Glycolipid biosynthesis; glycosylphosphatidylinositol-anchor biosynthesis.</text>
</comment>
<evidence type="ECO:0000256" key="5">
    <source>
        <dbReference type="ARBA" id="ARBA00022676"/>
    </source>
</evidence>
<keyword evidence="6" id="KW-0808">Transferase</keyword>
<evidence type="ECO:0000256" key="6">
    <source>
        <dbReference type="ARBA" id="ARBA00022679"/>
    </source>
</evidence>
<evidence type="ECO:0000256" key="8">
    <source>
        <dbReference type="ARBA" id="ARBA00022824"/>
    </source>
</evidence>
<comment type="caution">
    <text evidence="14">The sequence shown here is derived from an EMBL/GenBank/DDBJ whole genome shotgun (WGS) entry which is preliminary data.</text>
</comment>
<evidence type="ECO:0000256" key="7">
    <source>
        <dbReference type="ARBA" id="ARBA00022692"/>
    </source>
</evidence>
<keyword evidence="9 12" id="KW-1133">Transmembrane helix</keyword>